<dbReference type="EMBL" id="MK697702">
    <property type="protein sequence ID" value="QHR91703.1"/>
    <property type="molecule type" value="Genomic_DNA"/>
</dbReference>
<name>A0A6B9XUB8_PICSI</name>
<gene>
    <name evidence="1" type="primary">orf05771</name>
    <name evidence="1" type="ORF">Q903MT_gene5739</name>
</gene>
<evidence type="ECO:0000313" key="1">
    <source>
        <dbReference type="EMBL" id="QHR91703.1"/>
    </source>
</evidence>
<reference evidence="1" key="1">
    <citation type="submission" date="2019-03" db="EMBL/GenBank/DDBJ databases">
        <title>Largest Complete Mitochondrial Genome of a Gymnosperm, Sitka Spruce (Picea sitchensis), Indicates Complex Physical Structure.</title>
        <authorList>
            <person name="Jackman S.D."/>
            <person name="Coombe L."/>
            <person name="Warren R."/>
            <person name="Kirk H."/>
            <person name="Trinh E."/>
            <person name="McLeod T."/>
            <person name="Pleasance S."/>
            <person name="Pandoh P."/>
            <person name="Zhao Y."/>
            <person name="Coope R."/>
            <person name="Bousquet J."/>
            <person name="Bohlmann J.C."/>
            <person name="Jones S.J.M."/>
            <person name="Birol I."/>
        </authorList>
    </citation>
    <scope>NUCLEOTIDE SEQUENCE</scope>
    <source>
        <strain evidence="1">Q903</strain>
    </source>
</reference>
<accession>A0A6B9XUB8</accession>
<geneLocation type="mitochondrion" evidence="1"/>
<proteinExistence type="predicted"/>
<dbReference type="AlphaFoldDB" id="A0A6B9XUB8"/>
<organism evidence="1">
    <name type="scientific">Picea sitchensis</name>
    <name type="common">Sitka spruce</name>
    <name type="synonym">Pinus sitchensis</name>
    <dbReference type="NCBI Taxonomy" id="3332"/>
    <lineage>
        <taxon>Eukaryota</taxon>
        <taxon>Viridiplantae</taxon>
        <taxon>Streptophyta</taxon>
        <taxon>Embryophyta</taxon>
        <taxon>Tracheophyta</taxon>
        <taxon>Spermatophyta</taxon>
        <taxon>Pinopsida</taxon>
        <taxon>Pinidae</taxon>
        <taxon>Conifers I</taxon>
        <taxon>Pinales</taxon>
        <taxon>Pinaceae</taxon>
        <taxon>Picea</taxon>
    </lineage>
</organism>
<keyword evidence="1" id="KW-0496">Mitochondrion</keyword>
<sequence length="57" mass="6259">MGNSTGGVFYLLIQTQNKLLKDGKLADMRCHRGGAHMCRTLCARLELSCATFPGLME</sequence>
<protein>
    <submittedName>
        <fullName evidence="1">Uncharacterized protein</fullName>
    </submittedName>
</protein>